<keyword evidence="1 4" id="KW-0973">c-di-GMP</keyword>
<dbReference type="Gene3D" id="2.30.110.10">
    <property type="entry name" value="Electron Transport, Fmn-binding Protein, Chain A"/>
    <property type="match status" value="1"/>
</dbReference>
<dbReference type="InterPro" id="IPR009926">
    <property type="entry name" value="T3SS_YcgR_PilZN"/>
</dbReference>
<dbReference type="InterPro" id="IPR023787">
    <property type="entry name" value="T3SS_YcgR"/>
</dbReference>
<feature type="domain" description="Type III secretion system flagellar brake protein YcgR PilZN" evidence="6">
    <location>
        <begin position="17"/>
        <end position="120"/>
    </location>
</feature>
<comment type="subcellular location">
    <subcellularLocation>
        <location evidence="4">Bacterial flagellum basal body</location>
    </subcellularLocation>
</comment>
<evidence type="ECO:0000313" key="8">
    <source>
        <dbReference type="Proteomes" id="UP001061302"/>
    </source>
</evidence>
<feature type="domain" description="PilZ" evidence="5">
    <location>
        <begin position="123"/>
        <end position="234"/>
    </location>
</feature>
<keyword evidence="7" id="KW-0966">Cell projection</keyword>
<evidence type="ECO:0000256" key="1">
    <source>
        <dbReference type="ARBA" id="ARBA00022636"/>
    </source>
</evidence>
<name>A0ABY6DQV8_9NEIS</name>
<evidence type="ECO:0000259" key="5">
    <source>
        <dbReference type="Pfam" id="PF07238"/>
    </source>
</evidence>
<keyword evidence="7" id="KW-0969">Cilium</keyword>
<comment type="similarity">
    <text evidence="4">Belongs to the YcgR family.</text>
</comment>
<dbReference type="Pfam" id="PF07317">
    <property type="entry name" value="PilZN"/>
    <property type="match status" value="1"/>
</dbReference>
<dbReference type="Gene3D" id="2.40.10.220">
    <property type="entry name" value="predicted glycosyltransferase like domains"/>
    <property type="match status" value="1"/>
</dbReference>
<dbReference type="Proteomes" id="UP001061302">
    <property type="component" value="Chromosome"/>
</dbReference>
<reference evidence="7" key="1">
    <citation type="submission" date="2022-10" db="EMBL/GenBank/DDBJ databases">
        <title>Chitiniphilus purpureus sp. nov., a novel chitin-degrading bacterium isolated from crawfish pond sediment.</title>
        <authorList>
            <person name="Li K."/>
        </authorList>
    </citation>
    <scope>NUCLEOTIDE SEQUENCE</scope>
    <source>
        <strain evidence="7">CD1</strain>
    </source>
</reference>
<sequence length="247" mass="27621">MQGQRLTPVRLGNPTPYLVDDPLHMNYLLQQLQQRNELVCLYPIGREEPFALSTLLAVDAAQLVFDAASEPKTNQMLATQGACCVSQLRGVKLQFELAPLTPASHAGRACLIGPAPAAILQLQRRQAFRMRLPISNPIHCVCSDPSHPGLTGTISDLSMGGLGLVLSQQQDLYPDELLHQCCFELPGQGQIETDLRIRDRLVMTLRNGVPRLRYGCRFVQLPPSAQQKIQRYLTQLERHQIEWHRSA</sequence>
<protein>
    <recommendedName>
        <fullName evidence="4">Flagellar brake protein YcgR</fullName>
    </recommendedName>
    <alternativeName>
        <fullName evidence="4">Cyclic di-GMP binding protein YcgR</fullName>
    </alternativeName>
</protein>
<comment type="function">
    <text evidence="4">Acts as a flagellar brake, regulating swimming and swarming in a bis-(3'-5') cyclic diguanylic acid (c-di-GMP)-dependent manner. Binds 1 c-di-GMP dimer per subunit. Increasing levels of c-di-GMP lead to decreased motility.</text>
</comment>
<evidence type="ECO:0000256" key="4">
    <source>
        <dbReference type="HAMAP-Rule" id="MF_01457"/>
    </source>
</evidence>
<dbReference type="EMBL" id="CP106753">
    <property type="protein sequence ID" value="UXY16103.1"/>
    <property type="molecule type" value="Genomic_DNA"/>
</dbReference>
<dbReference type="InterPro" id="IPR009875">
    <property type="entry name" value="PilZ_domain"/>
</dbReference>
<keyword evidence="7" id="KW-0282">Flagellum</keyword>
<keyword evidence="2 4" id="KW-0547">Nucleotide-binding</keyword>
<evidence type="ECO:0000259" key="6">
    <source>
        <dbReference type="Pfam" id="PF07317"/>
    </source>
</evidence>
<dbReference type="HAMAP" id="MF_01457">
    <property type="entry name" value="YcgR"/>
    <property type="match status" value="1"/>
</dbReference>
<dbReference type="RefSeq" id="WP_263125543.1">
    <property type="nucleotide sequence ID" value="NZ_CP106753.1"/>
</dbReference>
<accession>A0ABY6DQV8</accession>
<evidence type="ECO:0000256" key="3">
    <source>
        <dbReference type="ARBA" id="ARBA00023143"/>
    </source>
</evidence>
<evidence type="ECO:0000256" key="2">
    <source>
        <dbReference type="ARBA" id="ARBA00022741"/>
    </source>
</evidence>
<keyword evidence="8" id="KW-1185">Reference proteome</keyword>
<dbReference type="InterPro" id="IPR012349">
    <property type="entry name" value="Split_barrel_FMN-bd"/>
</dbReference>
<comment type="subunit">
    <text evidence="4">Monomer. Interacts with the flagellar basal bodies.</text>
</comment>
<proteinExistence type="inferred from homology"/>
<organism evidence="7 8">
    <name type="scientific">Chitiniphilus purpureus</name>
    <dbReference type="NCBI Taxonomy" id="2981137"/>
    <lineage>
        <taxon>Bacteria</taxon>
        <taxon>Pseudomonadati</taxon>
        <taxon>Pseudomonadota</taxon>
        <taxon>Betaproteobacteria</taxon>
        <taxon>Neisseriales</taxon>
        <taxon>Chitinibacteraceae</taxon>
        <taxon>Chitiniphilus</taxon>
    </lineage>
</organism>
<gene>
    <name evidence="4" type="primary">ycgR</name>
    <name evidence="7" type="ORF">N8I74_03540</name>
</gene>
<keyword evidence="3 4" id="KW-0975">Bacterial flagellum</keyword>
<dbReference type="Pfam" id="PF07238">
    <property type="entry name" value="PilZ"/>
    <property type="match status" value="1"/>
</dbReference>
<evidence type="ECO:0000313" key="7">
    <source>
        <dbReference type="EMBL" id="UXY16103.1"/>
    </source>
</evidence>